<comment type="similarity">
    <text evidence="1">Belongs to the methyltransferase superfamily. L-isoaspartyl/D-aspartyl protein methyltransferase family.</text>
</comment>
<dbReference type="PANTHER" id="PTHR11579">
    <property type="entry name" value="PROTEIN-L-ISOASPARTATE O-METHYLTRANSFERASE"/>
    <property type="match status" value="1"/>
</dbReference>
<evidence type="ECO:0000313" key="4">
    <source>
        <dbReference type="EMBL" id="MFC2925101.1"/>
    </source>
</evidence>
<dbReference type="Proteomes" id="UP001595379">
    <property type="component" value="Unassembled WGS sequence"/>
</dbReference>
<protein>
    <recommendedName>
        <fullName evidence="2">Protein-L-isoaspartate O-methyltransferase</fullName>
    </recommendedName>
    <alternativeName>
        <fullName evidence="3">Protein L-isoaspartyl methyltransferase</fullName>
    </alternativeName>
</protein>
<keyword evidence="5" id="KW-1185">Reference proteome</keyword>
<evidence type="ECO:0000256" key="3">
    <source>
        <dbReference type="ARBA" id="ARBA00030757"/>
    </source>
</evidence>
<evidence type="ECO:0000256" key="1">
    <source>
        <dbReference type="ARBA" id="ARBA00005369"/>
    </source>
</evidence>
<sequence>MDEFERERRMMVDGQIRTADVTNRRLQSALLSVPREIFLPRAKHAQAYADAEVEFAPGRWMMRPRDFAKLVHAADVQPSDLVLDLACGRGYSSAILSRMGETVVAMESDGEMVSKAEDALSKAGADNVAVIEGDLKTGSQSQGPFDVIFVNGAVEEVPRAWLDQLADGGRLAVVVRKGPIGKATIFIRSGLGVGERVVFDCTPHVLPGFEREAGFVF</sequence>
<dbReference type="RefSeq" id="WP_343163981.1">
    <property type="nucleotide sequence ID" value="NZ_JBHRSV010000001.1"/>
</dbReference>
<dbReference type="SUPFAM" id="SSF53335">
    <property type="entry name" value="S-adenosyl-L-methionine-dependent methyltransferases"/>
    <property type="match status" value="1"/>
</dbReference>
<accession>A0ABV6ZUI6</accession>
<reference evidence="5" key="1">
    <citation type="journal article" date="2019" name="Int. J. Syst. Evol. Microbiol.">
        <title>The Global Catalogue of Microorganisms (GCM) 10K type strain sequencing project: providing services to taxonomists for standard genome sequencing and annotation.</title>
        <authorList>
            <consortium name="The Broad Institute Genomics Platform"/>
            <consortium name="The Broad Institute Genome Sequencing Center for Infectious Disease"/>
            <person name="Wu L."/>
            <person name="Ma J."/>
        </authorList>
    </citation>
    <scope>NUCLEOTIDE SEQUENCE [LARGE SCALE GENOMIC DNA]</scope>
    <source>
        <strain evidence="5">KCTC 52487</strain>
    </source>
</reference>
<dbReference type="InterPro" id="IPR029063">
    <property type="entry name" value="SAM-dependent_MTases_sf"/>
</dbReference>
<dbReference type="CDD" id="cd02440">
    <property type="entry name" value="AdoMet_MTases"/>
    <property type="match status" value="1"/>
</dbReference>
<evidence type="ECO:0000256" key="2">
    <source>
        <dbReference type="ARBA" id="ARBA00013346"/>
    </source>
</evidence>
<organism evidence="4 5">
    <name type="scientific">Hyphobacterium vulgare</name>
    <dbReference type="NCBI Taxonomy" id="1736751"/>
    <lineage>
        <taxon>Bacteria</taxon>
        <taxon>Pseudomonadati</taxon>
        <taxon>Pseudomonadota</taxon>
        <taxon>Alphaproteobacteria</taxon>
        <taxon>Maricaulales</taxon>
        <taxon>Maricaulaceae</taxon>
        <taxon>Hyphobacterium</taxon>
    </lineage>
</organism>
<evidence type="ECO:0000313" key="5">
    <source>
        <dbReference type="Proteomes" id="UP001595379"/>
    </source>
</evidence>
<gene>
    <name evidence="4" type="ORF">ACFOOR_03170</name>
</gene>
<proteinExistence type="inferred from homology"/>
<name>A0ABV6ZUI6_9PROT</name>
<dbReference type="Gene3D" id="3.40.50.150">
    <property type="entry name" value="Vaccinia Virus protein VP39"/>
    <property type="match status" value="1"/>
</dbReference>
<comment type="caution">
    <text evidence="4">The sequence shown here is derived from an EMBL/GenBank/DDBJ whole genome shotgun (WGS) entry which is preliminary data.</text>
</comment>
<dbReference type="EMBL" id="JBHRSV010000001">
    <property type="protein sequence ID" value="MFC2925101.1"/>
    <property type="molecule type" value="Genomic_DNA"/>
</dbReference>
<dbReference type="PANTHER" id="PTHR11579:SF18">
    <property type="entry name" value="PROTEIN-L-ISOASPARTATE O-METHYLTRANSFERASE"/>
    <property type="match status" value="1"/>
</dbReference>
<dbReference type="Pfam" id="PF01135">
    <property type="entry name" value="PCMT"/>
    <property type="match status" value="1"/>
</dbReference>
<dbReference type="InterPro" id="IPR000682">
    <property type="entry name" value="PCMT"/>
</dbReference>